<feature type="region of interest" description="Disordered" evidence="1">
    <location>
        <begin position="486"/>
        <end position="534"/>
    </location>
</feature>
<feature type="region of interest" description="Disordered" evidence="1">
    <location>
        <begin position="1"/>
        <end position="61"/>
    </location>
</feature>
<evidence type="ECO:0000256" key="1">
    <source>
        <dbReference type="SAM" id="MobiDB-lite"/>
    </source>
</evidence>
<feature type="compositionally biased region" description="Basic and acidic residues" evidence="1">
    <location>
        <begin position="634"/>
        <end position="692"/>
    </location>
</feature>
<proteinExistence type="predicted"/>
<feature type="region of interest" description="Disordered" evidence="1">
    <location>
        <begin position="96"/>
        <end position="146"/>
    </location>
</feature>
<reference evidence="2" key="1">
    <citation type="submission" date="2023-07" db="EMBL/GenBank/DDBJ databases">
        <title>draft genome sequence of fig (Ficus carica).</title>
        <authorList>
            <person name="Takahashi T."/>
            <person name="Nishimura K."/>
        </authorList>
    </citation>
    <scope>NUCLEOTIDE SEQUENCE</scope>
</reference>
<keyword evidence="3" id="KW-1185">Reference proteome</keyword>
<organism evidence="2 3">
    <name type="scientific">Ficus carica</name>
    <name type="common">Common fig</name>
    <dbReference type="NCBI Taxonomy" id="3494"/>
    <lineage>
        <taxon>Eukaryota</taxon>
        <taxon>Viridiplantae</taxon>
        <taxon>Streptophyta</taxon>
        <taxon>Embryophyta</taxon>
        <taxon>Tracheophyta</taxon>
        <taxon>Spermatophyta</taxon>
        <taxon>Magnoliopsida</taxon>
        <taxon>eudicotyledons</taxon>
        <taxon>Gunneridae</taxon>
        <taxon>Pentapetalae</taxon>
        <taxon>rosids</taxon>
        <taxon>fabids</taxon>
        <taxon>Rosales</taxon>
        <taxon>Moraceae</taxon>
        <taxon>Ficeae</taxon>
        <taxon>Ficus</taxon>
    </lineage>
</organism>
<dbReference type="EMBL" id="BTGU01000042">
    <property type="protein sequence ID" value="GMN52477.1"/>
    <property type="molecule type" value="Genomic_DNA"/>
</dbReference>
<feature type="region of interest" description="Disordered" evidence="1">
    <location>
        <begin position="406"/>
        <end position="437"/>
    </location>
</feature>
<evidence type="ECO:0000313" key="2">
    <source>
        <dbReference type="EMBL" id="GMN52477.1"/>
    </source>
</evidence>
<accession>A0AA88AKQ8</accession>
<evidence type="ECO:0000313" key="3">
    <source>
        <dbReference type="Proteomes" id="UP001187192"/>
    </source>
</evidence>
<feature type="compositionally biased region" description="Basic and acidic residues" evidence="1">
    <location>
        <begin position="518"/>
        <end position="532"/>
    </location>
</feature>
<dbReference type="Proteomes" id="UP001187192">
    <property type="component" value="Unassembled WGS sequence"/>
</dbReference>
<feature type="compositionally biased region" description="Low complexity" evidence="1">
    <location>
        <begin position="497"/>
        <end position="517"/>
    </location>
</feature>
<name>A0AA88AKQ8_FICCA</name>
<dbReference type="AlphaFoldDB" id="A0AA88AKQ8"/>
<comment type="caution">
    <text evidence="2">The sequence shown here is derived from an EMBL/GenBank/DDBJ whole genome shotgun (WGS) entry which is preliminary data.</text>
</comment>
<feature type="compositionally biased region" description="Low complexity" evidence="1">
    <location>
        <begin position="28"/>
        <end position="40"/>
    </location>
</feature>
<protein>
    <submittedName>
        <fullName evidence="2">Uncharacterized protein</fullName>
    </submittedName>
</protein>
<feature type="region of interest" description="Disordered" evidence="1">
    <location>
        <begin position="627"/>
        <end position="692"/>
    </location>
</feature>
<gene>
    <name evidence="2" type="ORF">TIFTF001_021615</name>
</gene>
<sequence length="709" mass="77346">MSDLSDSENDQMSRDADVTGSSSSSLDATGGTTAPAARTPNHLSGIFDIPSLGRPATPTNRAREGAARLDEILQVGPTTLPYRRFIAELNGAGQAQLAPVVDPPDGGDEASERTASPASVSGRDGSESSGSTPPAGEPVQARHRASSRPLHVNGILVFWMADRDIIDRVGDRPVYSVDYFTSAMTMSYLVSLREEFVIPNSVDLVTLTSLNVAPMQLNASAYRILISCFVLWAKNFDEELPFRAFQNLYRIKTTPASSGSYYFQGYQGTFITSCPNTDKQFKHLWFYAGGRWLHGQRPYSDVLSWERVPITFMRGYVWIRGPHVAASCTEKIDLFQKVDPERNQNRLLSHLSLEMYHWTGLSSTSECPDDRPREAQPGEVIIASRIPDPVVHYRAQAVVAAGVATTSDPSEVPRGVPVAPIHGQRSGSSSPGTWGPRVADEDMDLVLRQLFPTRGLRIEGRFNPLFSSGSKLPSEQDRMARLQKLAKIGDGGKGKARSSVSASSSRAGPTAPTTRTPSDPHKARVNRSRDEWPVTVVPSSWSRREDIYSRDPPASVTGAEPINWKSSTQKAIVAKFDDKLTSEVAESSRRSDPIVAIGDCAQKLIEALCLAFSGSATARGYANRMETDVASTKSEARSARNAEKKSTDKVKEIGEKLKDAEKRASEAEGARKEAEDARRKAENDLAAAHSEHSRYLQVALPAALDEARQ</sequence>